<proteinExistence type="predicted"/>
<dbReference type="EMBL" id="CCAG010008760">
    <property type="status" value="NOT_ANNOTATED_CDS"/>
    <property type="molecule type" value="Genomic_DNA"/>
</dbReference>
<organism evidence="1 2">
    <name type="scientific">Glossina morsitans morsitans</name>
    <name type="common">Savannah tsetse fly</name>
    <dbReference type="NCBI Taxonomy" id="37546"/>
    <lineage>
        <taxon>Eukaryota</taxon>
        <taxon>Metazoa</taxon>
        <taxon>Ecdysozoa</taxon>
        <taxon>Arthropoda</taxon>
        <taxon>Hexapoda</taxon>
        <taxon>Insecta</taxon>
        <taxon>Pterygota</taxon>
        <taxon>Neoptera</taxon>
        <taxon>Endopterygota</taxon>
        <taxon>Diptera</taxon>
        <taxon>Brachycera</taxon>
        <taxon>Muscomorpha</taxon>
        <taxon>Hippoboscoidea</taxon>
        <taxon>Glossinidae</taxon>
        <taxon>Glossina</taxon>
    </lineage>
</organism>
<sequence>MDSKSIVWNYNKPQAVRVCAIVKKDESFMRSKIKRTEIKRFTLEAL</sequence>
<evidence type="ECO:0000313" key="2">
    <source>
        <dbReference type="Proteomes" id="UP000092444"/>
    </source>
</evidence>
<dbReference type="VEuPathDB" id="VectorBase:GMOY005758"/>
<dbReference type="Proteomes" id="UP000092444">
    <property type="component" value="Unassembled WGS sequence"/>
</dbReference>
<accession>A0A1B0FPF6</accession>
<keyword evidence="2" id="KW-1185">Reference proteome</keyword>
<dbReference type="EnsemblMetazoa" id="GMOY005758-RA">
    <property type="protein sequence ID" value="GMOY005758-PA"/>
    <property type="gene ID" value="GMOY005758"/>
</dbReference>
<name>A0A1B0FPF6_GLOMM</name>
<reference evidence="1" key="1">
    <citation type="submission" date="2020-05" db="UniProtKB">
        <authorList>
            <consortium name="EnsemblMetazoa"/>
        </authorList>
    </citation>
    <scope>IDENTIFICATION</scope>
    <source>
        <strain evidence="1">Yale</strain>
    </source>
</reference>
<protein>
    <submittedName>
        <fullName evidence="1">Uncharacterized protein</fullName>
    </submittedName>
</protein>
<evidence type="ECO:0000313" key="1">
    <source>
        <dbReference type="EnsemblMetazoa" id="GMOY005758-PA"/>
    </source>
</evidence>
<dbReference type="AlphaFoldDB" id="A0A1B0FPF6"/>